<dbReference type="EMBL" id="ML979138">
    <property type="protein sequence ID" value="KAF1913969.1"/>
    <property type="molecule type" value="Genomic_DNA"/>
</dbReference>
<evidence type="ECO:0008006" key="7">
    <source>
        <dbReference type="Google" id="ProtNLM"/>
    </source>
</evidence>
<protein>
    <recommendedName>
        <fullName evidence="7">WD and tetratricopeptide repeat-containing protein</fullName>
    </recommendedName>
</protein>
<feature type="compositionally biased region" description="Acidic residues" evidence="4">
    <location>
        <begin position="793"/>
        <end position="808"/>
    </location>
</feature>
<dbReference type="InterPro" id="IPR015943">
    <property type="entry name" value="WD40/YVTN_repeat-like_dom_sf"/>
</dbReference>
<dbReference type="GO" id="GO:0005737">
    <property type="term" value="C:cytoplasm"/>
    <property type="evidence" value="ECO:0007669"/>
    <property type="project" value="TreeGrafter"/>
</dbReference>
<dbReference type="PROSITE" id="PS50082">
    <property type="entry name" value="WD_REPEATS_2"/>
    <property type="match status" value="2"/>
</dbReference>
<dbReference type="PROSITE" id="PS50294">
    <property type="entry name" value="WD_REPEATS_REGION"/>
    <property type="match status" value="1"/>
</dbReference>
<reference evidence="5" key="1">
    <citation type="journal article" date="2020" name="Stud. Mycol.">
        <title>101 Dothideomycetes genomes: a test case for predicting lifestyles and emergence of pathogens.</title>
        <authorList>
            <person name="Haridas S."/>
            <person name="Albert R."/>
            <person name="Binder M."/>
            <person name="Bloem J."/>
            <person name="Labutti K."/>
            <person name="Salamov A."/>
            <person name="Andreopoulos B."/>
            <person name="Baker S."/>
            <person name="Barry K."/>
            <person name="Bills G."/>
            <person name="Bluhm B."/>
            <person name="Cannon C."/>
            <person name="Castanera R."/>
            <person name="Culley D."/>
            <person name="Daum C."/>
            <person name="Ezra D."/>
            <person name="Gonzalez J."/>
            <person name="Henrissat B."/>
            <person name="Kuo A."/>
            <person name="Liang C."/>
            <person name="Lipzen A."/>
            <person name="Lutzoni F."/>
            <person name="Magnuson J."/>
            <person name="Mondo S."/>
            <person name="Nolan M."/>
            <person name="Ohm R."/>
            <person name="Pangilinan J."/>
            <person name="Park H.-J."/>
            <person name="Ramirez L."/>
            <person name="Alfaro M."/>
            <person name="Sun H."/>
            <person name="Tritt A."/>
            <person name="Yoshinaga Y."/>
            <person name="Zwiers L.-H."/>
            <person name="Turgeon B."/>
            <person name="Goodwin S."/>
            <person name="Spatafora J."/>
            <person name="Crous P."/>
            <person name="Grigoriev I."/>
        </authorList>
    </citation>
    <scope>NUCLEOTIDE SEQUENCE</scope>
    <source>
        <strain evidence="5">HMLAC05119</strain>
    </source>
</reference>
<name>A0A6A5QF15_AMPQU</name>
<dbReference type="InterPro" id="IPR036322">
    <property type="entry name" value="WD40_repeat_dom_sf"/>
</dbReference>
<keyword evidence="6" id="KW-1185">Reference proteome</keyword>
<evidence type="ECO:0000256" key="1">
    <source>
        <dbReference type="ARBA" id="ARBA00022574"/>
    </source>
</evidence>
<feature type="compositionally biased region" description="Acidic residues" evidence="4">
    <location>
        <begin position="742"/>
        <end position="753"/>
    </location>
</feature>
<feature type="repeat" description="WD" evidence="3">
    <location>
        <begin position="165"/>
        <end position="206"/>
    </location>
</feature>
<evidence type="ECO:0000313" key="6">
    <source>
        <dbReference type="Proteomes" id="UP000800096"/>
    </source>
</evidence>
<evidence type="ECO:0000256" key="3">
    <source>
        <dbReference type="PROSITE-ProRule" id="PRU00221"/>
    </source>
</evidence>
<evidence type="ECO:0000256" key="2">
    <source>
        <dbReference type="ARBA" id="ARBA00022737"/>
    </source>
</evidence>
<dbReference type="InterPro" id="IPR045151">
    <property type="entry name" value="DCAF8"/>
</dbReference>
<dbReference type="SMART" id="SM00320">
    <property type="entry name" value="WD40"/>
    <property type="match status" value="7"/>
</dbReference>
<dbReference type="InterPro" id="IPR001680">
    <property type="entry name" value="WD40_rpt"/>
</dbReference>
<feature type="region of interest" description="Disordered" evidence="4">
    <location>
        <begin position="361"/>
        <end position="407"/>
    </location>
</feature>
<feature type="compositionally biased region" description="Polar residues" evidence="4">
    <location>
        <begin position="966"/>
        <end position="976"/>
    </location>
</feature>
<dbReference type="OrthoDB" id="4869960at2759"/>
<dbReference type="Pfam" id="PF00400">
    <property type="entry name" value="WD40"/>
    <property type="match status" value="3"/>
</dbReference>
<dbReference type="Proteomes" id="UP000800096">
    <property type="component" value="Unassembled WGS sequence"/>
</dbReference>
<feature type="compositionally biased region" description="Basic and acidic residues" evidence="4">
    <location>
        <begin position="392"/>
        <end position="407"/>
    </location>
</feature>
<gene>
    <name evidence="5" type="ORF">BDU57DRAFT_521099</name>
</gene>
<dbReference type="GO" id="GO:0045717">
    <property type="term" value="P:negative regulation of fatty acid biosynthetic process"/>
    <property type="evidence" value="ECO:0007669"/>
    <property type="project" value="TreeGrafter"/>
</dbReference>
<feature type="compositionally biased region" description="Basic and acidic residues" evidence="4">
    <location>
        <begin position="369"/>
        <end position="378"/>
    </location>
</feature>
<feature type="region of interest" description="Disordered" evidence="4">
    <location>
        <begin position="203"/>
        <end position="228"/>
    </location>
</feature>
<evidence type="ECO:0000313" key="5">
    <source>
        <dbReference type="EMBL" id="KAF1913969.1"/>
    </source>
</evidence>
<feature type="compositionally biased region" description="Low complexity" evidence="4">
    <location>
        <begin position="776"/>
        <end position="792"/>
    </location>
</feature>
<dbReference type="SUPFAM" id="SSF50978">
    <property type="entry name" value="WD40 repeat-like"/>
    <property type="match status" value="1"/>
</dbReference>
<feature type="compositionally biased region" description="Basic and acidic residues" evidence="4">
    <location>
        <begin position="207"/>
        <end position="220"/>
    </location>
</feature>
<accession>A0A6A5QF15</accession>
<dbReference type="PANTHER" id="PTHR15574">
    <property type="entry name" value="WD REPEAT DOMAIN-CONTAINING FAMILY"/>
    <property type="match status" value="1"/>
</dbReference>
<organism evidence="5 6">
    <name type="scientific">Ampelomyces quisqualis</name>
    <name type="common">Powdery mildew agent</name>
    <dbReference type="NCBI Taxonomy" id="50730"/>
    <lineage>
        <taxon>Eukaryota</taxon>
        <taxon>Fungi</taxon>
        <taxon>Dikarya</taxon>
        <taxon>Ascomycota</taxon>
        <taxon>Pezizomycotina</taxon>
        <taxon>Dothideomycetes</taxon>
        <taxon>Pleosporomycetidae</taxon>
        <taxon>Pleosporales</taxon>
        <taxon>Pleosporineae</taxon>
        <taxon>Phaeosphaeriaceae</taxon>
        <taxon>Ampelomyces</taxon>
    </lineage>
</organism>
<proteinExistence type="predicted"/>
<feature type="repeat" description="WD" evidence="3">
    <location>
        <begin position="43"/>
        <end position="73"/>
    </location>
</feature>
<feature type="compositionally biased region" description="Acidic residues" evidence="4">
    <location>
        <begin position="816"/>
        <end position="835"/>
    </location>
</feature>
<feature type="region of interest" description="Disordered" evidence="4">
    <location>
        <begin position="735"/>
        <end position="844"/>
    </location>
</feature>
<dbReference type="AlphaFoldDB" id="A0A6A5QF15"/>
<feature type="region of interest" description="Disordered" evidence="4">
    <location>
        <begin position="950"/>
        <end position="997"/>
    </location>
</feature>
<keyword evidence="1 3" id="KW-0853">WD repeat</keyword>
<keyword evidence="2" id="KW-0677">Repeat</keyword>
<dbReference type="Gene3D" id="2.130.10.10">
    <property type="entry name" value="YVTN repeat-like/Quinoprotein amine dehydrogenase"/>
    <property type="match status" value="3"/>
</dbReference>
<dbReference type="PANTHER" id="PTHR15574:SF40">
    <property type="entry name" value="WD AND TETRATRICOPEPTIDE REPEATS PROTEIN 1"/>
    <property type="match status" value="1"/>
</dbReference>
<sequence>MKYTVYDRLFRREIGQQRRKYTDIRGIYGDRQWVDDLDIVNELEGHSGCVNALSWSTSGRLLASGSDDHRINIHSYHPESSTSQFSLTTSIVTGHRTNIFSVKFMPYSNDRTIVSATDNVRIFDIEHSGHSPFGSGSRSGTARRPMAMARDGVTLTEGDTNAKVFRCHTETVKRIVTEDTPFYFLTCSNDGDVRQWDVRQPSKAYARPKDARLPSWARDEDGSDNTPAPLISYSRHSLDLNTVSCSSSQPHYIALGGAHLHCFLHDRRMLGRDRNAERGSRLSSPGNWSDYDDEVLGKATQCVKKFAPNGKKRMRRDDGGHITACKISDAHPNELIVSWSQDHIYSFDMLRTPDASEEIWTTKVSNGDSSHRVKDELKKRKRPKSRTLSDNSTERRSSRQRAEDAEEDLALRVRYENGQTEDIRIEPRAENGMSREELNDLRSTDHFRIAKTTVTIKKRMFDLAELGEIGLQLSFTSILGFAQSILADMDDIARSWGYPLDPDPVDVAVQNKLRDSRAASRRFVQAAGTLARALDGQLLTGANSDAHIARYFTLIQPAPRERELPRHEQFGYDFLKAIILWLDSGPSAVIEGFSSSSPSDRCPCSQDSDMDAIDDTIIPYLLDLASDEPIVNVDVSKFEKDERRILYASEETAVLAFAQAIKVPFADLTGAVIPTTGNTSLPPDAQSRDLAKRRWGYQIGRGVLLNASRDIRFKYVDRAFGGRGIADNEVRAEEQALKEQQEDIDPIDDDEGPVTDGELVGRVRIRQSNSEEEAVSSPSTSLSSSSSNLLLGEDLEEEEDASEDDDDNGGYGDAGSSDEDDEDDDDDDDDDDASDGEGLRRTRSGRMLWRSERARNHRGNVEPDVPCAAHTRVYTGHCNFKTVKDVNYFGLQDDYVVSGSDSGHVFIWDRKTAQLVNILEGDGEVVNVVQGHPYEPTMAVSGIDHTIKIFSPDSRDQRNARKGIGVQSSDPGNFSSLHWGRRRRTHTAEHDEDEDVDVRPAEALSDSDGEVGLNGLRSRKRMHEAYQITSQNDMDRKGGREDYFISQAVFAQLARRLAAQQGGGEGPVVVTEDTCSVM</sequence>
<dbReference type="GO" id="GO:0080008">
    <property type="term" value="C:Cul4-RING E3 ubiquitin ligase complex"/>
    <property type="evidence" value="ECO:0007669"/>
    <property type="project" value="TreeGrafter"/>
</dbReference>
<evidence type="ECO:0000256" key="4">
    <source>
        <dbReference type="SAM" id="MobiDB-lite"/>
    </source>
</evidence>